<sequence length="349" mass="36421">MSADHRRDENAVADVARLLPTPPGRALPASRNHALKELVLSEITPTRNTVYNAPRRRLLRRAVLLPALGAVVAATAVGVVVGVNRPTPAPAPAPAAAPPGAPAESPAVQLLARVAAVAGKGPSPAVSDTSYVYVDTLQAFASGSDTGGKNGNPSPDPVSARLGEPRPRQVWKPVANLCEKGLLRQNGRDLDITARNGSCPDRGSLNNPTYRLLASLPTEPRALLDRIYTETNGHGVTPDQEAFVTIGDMLRESVAPPQITAALYRAAALIPGVTSVPDATDAAGRHGVAVARDDGFVRNEWIFNATTDELLGERDVLTKDNPGRGRAGDLVGTTAIMTKAIVAGVGRTS</sequence>
<dbReference type="EMBL" id="QHHU01000066">
    <property type="protein sequence ID" value="RSM37695.1"/>
    <property type="molecule type" value="Genomic_DNA"/>
</dbReference>
<feature type="region of interest" description="Disordered" evidence="1">
    <location>
        <begin position="142"/>
        <end position="164"/>
    </location>
</feature>
<evidence type="ECO:0000256" key="2">
    <source>
        <dbReference type="SAM" id="Phobius"/>
    </source>
</evidence>
<dbReference type="InterPro" id="IPR047789">
    <property type="entry name" value="CU044_5270-like"/>
</dbReference>
<dbReference type="AlphaFoldDB" id="A0A428W3M4"/>
<evidence type="ECO:0000313" key="4">
    <source>
        <dbReference type="Proteomes" id="UP000286716"/>
    </source>
</evidence>
<dbReference type="Proteomes" id="UP000286716">
    <property type="component" value="Unassembled WGS sequence"/>
</dbReference>
<name>A0A428W3M4_AMYBA</name>
<keyword evidence="2" id="KW-1133">Transmembrane helix</keyword>
<keyword evidence="2" id="KW-0812">Transmembrane</keyword>
<proteinExistence type="predicted"/>
<accession>A0A428W3M4</accession>
<dbReference type="OrthoDB" id="3612087at2"/>
<evidence type="ECO:0000313" key="3">
    <source>
        <dbReference type="EMBL" id="RSM37695.1"/>
    </source>
</evidence>
<protein>
    <recommendedName>
        <fullName evidence="5">CU044_5270 family protein</fullName>
    </recommendedName>
</protein>
<evidence type="ECO:0008006" key="5">
    <source>
        <dbReference type="Google" id="ProtNLM"/>
    </source>
</evidence>
<feature type="transmembrane region" description="Helical" evidence="2">
    <location>
        <begin position="62"/>
        <end position="83"/>
    </location>
</feature>
<keyword evidence="2" id="KW-0472">Membrane</keyword>
<evidence type="ECO:0000256" key="1">
    <source>
        <dbReference type="SAM" id="MobiDB-lite"/>
    </source>
</evidence>
<dbReference type="RefSeq" id="WP_020641845.1">
    <property type="nucleotide sequence ID" value="NZ_QHHU01000066.1"/>
</dbReference>
<comment type="caution">
    <text evidence="3">The sequence shown here is derived from an EMBL/GenBank/DDBJ whole genome shotgun (WGS) entry which is preliminary data.</text>
</comment>
<gene>
    <name evidence="3" type="ORF">DMA12_35760</name>
</gene>
<reference evidence="3 4" key="1">
    <citation type="submission" date="2018-05" db="EMBL/GenBank/DDBJ databases">
        <title>Evolution of GPA BGCs.</title>
        <authorList>
            <person name="Waglechner N."/>
            <person name="Wright G.D."/>
        </authorList>
    </citation>
    <scope>NUCLEOTIDE SEQUENCE [LARGE SCALE GENOMIC DNA]</scope>
    <source>
        <strain evidence="3 4">DSM 5908</strain>
    </source>
</reference>
<dbReference type="NCBIfam" id="NF038083">
    <property type="entry name" value="CU044_5270_fam"/>
    <property type="match status" value="1"/>
</dbReference>
<keyword evidence="4" id="KW-1185">Reference proteome</keyword>
<organism evidence="3 4">
    <name type="scientific">Amycolatopsis balhimycina DSM 5908</name>
    <dbReference type="NCBI Taxonomy" id="1081091"/>
    <lineage>
        <taxon>Bacteria</taxon>
        <taxon>Bacillati</taxon>
        <taxon>Actinomycetota</taxon>
        <taxon>Actinomycetes</taxon>
        <taxon>Pseudonocardiales</taxon>
        <taxon>Pseudonocardiaceae</taxon>
        <taxon>Amycolatopsis</taxon>
    </lineage>
</organism>